<dbReference type="EMBL" id="BTGU01000122">
    <property type="protein sequence ID" value="GMN62046.1"/>
    <property type="molecule type" value="Genomic_DNA"/>
</dbReference>
<dbReference type="AlphaFoldDB" id="A0AA88J5X3"/>
<protein>
    <submittedName>
        <fullName evidence="1">Uncharacterized protein</fullName>
    </submittedName>
</protein>
<dbReference type="Proteomes" id="UP001187192">
    <property type="component" value="Unassembled WGS sequence"/>
</dbReference>
<sequence length="52" mass="5907">MTTSTPTGILRMKKRLGQSSAKVWNLLSSYALNAYLGHAEEWHSLELWIKTS</sequence>
<comment type="caution">
    <text evidence="1">The sequence shown here is derived from an EMBL/GenBank/DDBJ whole genome shotgun (WGS) entry which is preliminary data.</text>
</comment>
<proteinExistence type="predicted"/>
<organism evidence="1 2">
    <name type="scientific">Ficus carica</name>
    <name type="common">Common fig</name>
    <dbReference type="NCBI Taxonomy" id="3494"/>
    <lineage>
        <taxon>Eukaryota</taxon>
        <taxon>Viridiplantae</taxon>
        <taxon>Streptophyta</taxon>
        <taxon>Embryophyta</taxon>
        <taxon>Tracheophyta</taxon>
        <taxon>Spermatophyta</taxon>
        <taxon>Magnoliopsida</taxon>
        <taxon>eudicotyledons</taxon>
        <taxon>Gunneridae</taxon>
        <taxon>Pentapetalae</taxon>
        <taxon>rosids</taxon>
        <taxon>fabids</taxon>
        <taxon>Rosales</taxon>
        <taxon>Moraceae</taxon>
        <taxon>Ficeae</taxon>
        <taxon>Ficus</taxon>
    </lineage>
</organism>
<gene>
    <name evidence="1" type="ORF">TIFTF001_031145</name>
</gene>
<evidence type="ECO:0000313" key="2">
    <source>
        <dbReference type="Proteomes" id="UP001187192"/>
    </source>
</evidence>
<accession>A0AA88J5X3</accession>
<evidence type="ECO:0000313" key="1">
    <source>
        <dbReference type="EMBL" id="GMN62046.1"/>
    </source>
</evidence>
<keyword evidence="2" id="KW-1185">Reference proteome</keyword>
<name>A0AA88J5X3_FICCA</name>
<reference evidence="1" key="1">
    <citation type="submission" date="2023-07" db="EMBL/GenBank/DDBJ databases">
        <title>draft genome sequence of fig (Ficus carica).</title>
        <authorList>
            <person name="Takahashi T."/>
            <person name="Nishimura K."/>
        </authorList>
    </citation>
    <scope>NUCLEOTIDE SEQUENCE</scope>
</reference>